<dbReference type="GO" id="GO:0030261">
    <property type="term" value="P:chromosome condensation"/>
    <property type="evidence" value="ECO:0007669"/>
    <property type="project" value="UniProtKB-KW"/>
</dbReference>
<dbReference type="Gene3D" id="4.10.520.10">
    <property type="entry name" value="IHF-like DNA-binding proteins"/>
    <property type="match status" value="1"/>
</dbReference>
<evidence type="ECO:0000256" key="3">
    <source>
        <dbReference type="ARBA" id="ARBA00023125"/>
    </source>
</evidence>
<evidence type="ECO:0000256" key="2">
    <source>
        <dbReference type="ARBA" id="ARBA00023067"/>
    </source>
</evidence>
<dbReference type="SMART" id="SM00411">
    <property type="entry name" value="BHL"/>
    <property type="match status" value="1"/>
</dbReference>
<evidence type="ECO:0000313" key="6">
    <source>
        <dbReference type="Proteomes" id="UP000427906"/>
    </source>
</evidence>
<dbReference type="AlphaFoldDB" id="A0A5K7YVW4"/>
<dbReference type="GO" id="GO:0030527">
    <property type="term" value="F:structural constituent of chromatin"/>
    <property type="evidence" value="ECO:0007669"/>
    <property type="project" value="InterPro"/>
</dbReference>
<dbReference type="SUPFAM" id="SSF47729">
    <property type="entry name" value="IHF-like DNA-binding proteins"/>
    <property type="match status" value="1"/>
</dbReference>
<dbReference type="OrthoDB" id="9799835at2"/>
<evidence type="ECO:0000256" key="4">
    <source>
        <dbReference type="RuleBase" id="RU003939"/>
    </source>
</evidence>
<dbReference type="GO" id="GO:0005829">
    <property type="term" value="C:cytosol"/>
    <property type="evidence" value="ECO:0007669"/>
    <property type="project" value="TreeGrafter"/>
</dbReference>
<keyword evidence="2" id="KW-0226">DNA condensation</keyword>
<dbReference type="PROSITE" id="PS00045">
    <property type="entry name" value="HISTONE_LIKE"/>
    <property type="match status" value="1"/>
</dbReference>
<sequence>MNKGDLINEVARLVSTKKQAQEIVDCVFSTVTDTLKKNEAVQIAGFGSFKTTKREARIGRNPQTGAEIKIEARMVPKFVPAKALKDAVK</sequence>
<comment type="similarity">
    <text evidence="1 4">Belongs to the bacterial histone-like protein family.</text>
</comment>
<gene>
    <name evidence="5" type="primary">hbsU</name>
    <name evidence="5" type="ORF">DSCA_27370</name>
</gene>
<dbReference type="EMBL" id="AP021874">
    <property type="protein sequence ID" value="BBO68807.1"/>
    <property type="molecule type" value="Genomic_DNA"/>
</dbReference>
<dbReference type="PRINTS" id="PR01727">
    <property type="entry name" value="DNABINDINGHU"/>
</dbReference>
<dbReference type="PANTHER" id="PTHR33175">
    <property type="entry name" value="DNA-BINDING PROTEIN HU"/>
    <property type="match status" value="1"/>
</dbReference>
<evidence type="ECO:0000313" key="5">
    <source>
        <dbReference type="EMBL" id="BBO68807.1"/>
    </source>
</evidence>
<proteinExistence type="inferred from homology"/>
<dbReference type="Pfam" id="PF00216">
    <property type="entry name" value="Bac_DNA_binding"/>
    <property type="match status" value="1"/>
</dbReference>
<dbReference type="InterPro" id="IPR000119">
    <property type="entry name" value="Hist_DNA-bd"/>
</dbReference>
<keyword evidence="3 5" id="KW-0238">DNA-binding</keyword>
<dbReference type="PANTHER" id="PTHR33175:SF3">
    <property type="entry name" value="DNA-BINDING PROTEIN HU-BETA"/>
    <property type="match status" value="1"/>
</dbReference>
<dbReference type="KEGG" id="dalk:DSCA_27370"/>
<reference evidence="5 6" key="1">
    <citation type="submission" date="2019-11" db="EMBL/GenBank/DDBJ databases">
        <title>Comparative genomics of hydrocarbon-degrading Desulfosarcina strains.</title>
        <authorList>
            <person name="Watanabe M."/>
            <person name="Kojima H."/>
            <person name="Fukui M."/>
        </authorList>
    </citation>
    <scope>NUCLEOTIDE SEQUENCE [LARGE SCALE GENOMIC DNA]</scope>
    <source>
        <strain evidence="5 6">PL12</strain>
    </source>
</reference>
<dbReference type="GO" id="GO:0003677">
    <property type="term" value="F:DNA binding"/>
    <property type="evidence" value="ECO:0007669"/>
    <property type="project" value="UniProtKB-KW"/>
</dbReference>
<evidence type="ECO:0000256" key="1">
    <source>
        <dbReference type="ARBA" id="ARBA00010529"/>
    </source>
</evidence>
<organism evidence="5 6">
    <name type="scientific">Desulfosarcina alkanivorans</name>
    <dbReference type="NCBI Taxonomy" id="571177"/>
    <lineage>
        <taxon>Bacteria</taxon>
        <taxon>Pseudomonadati</taxon>
        <taxon>Thermodesulfobacteriota</taxon>
        <taxon>Desulfobacteria</taxon>
        <taxon>Desulfobacterales</taxon>
        <taxon>Desulfosarcinaceae</taxon>
        <taxon>Desulfosarcina</taxon>
    </lineage>
</organism>
<dbReference type="CDD" id="cd13831">
    <property type="entry name" value="HU"/>
    <property type="match status" value="1"/>
</dbReference>
<dbReference type="InterPro" id="IPR010992">
    <property type="entry name" value="IHF-like_DNA-bd_dom_sf"/>
</dbReference>
<name>A0A5K7YVW4_9BACT</name>
<dbReference type="Proteomes" id="UP000427906">
    <property type="component" value="Chromosome"/>
</dbReference>
<accession>A0A5K7YVW4</accession>
<dbReference type="RefSeq" id="WP_155316920.1">
    <property type="nucleotide sequence ID" value="NZ_AP021874.1"/>
</dbReference>
<protein>
    <submittedName>
        <fullName evidence="5">DNA-binding protein</fullName>
    </submittedName>
</protein>
<keyword evidence="6" id="KW-1185">Reference proteome</keyword>
<dbReference type="InterPro" id="IPR020816">
    <property type="entry name" value="Histone-like_DNA-bd_CS"/>
</dbReference>